<proteinExistence type="predicted"/>
<dbReference type="EMBL" id="SDWW01000046">
    <property type="protein sequence ID" value="RYV49950.1"/>
    <property type="molecule type" value="Genomic_DNA"/>
</dbReference>
<dbReference type="Proteomes" id="UP000293764">
    <property type="component" value="Unassembled WGS sequence"/>
</dbReference>
<accession>A0A4Q5MWJ3</accession>
<sequence>MSARRRSSQLRLFGAVTDHAQLDWSWVDQQLAGAGTYWVVAHTAGHPYARPVWGIWHDDRLDLSLGSPTLLKAVRRQPAVTVHLESGTEVIIVEGLIVAAPMDPARITAYNRKYDWDYRVSQLGELTAVEPRKIMAWRCVGWSGRDGFSTAGCWRFDAVD</sequence>
<evidence type="ECO:0000313" key="1">
    <source>
        <dbReference type="EMBL" id="RYV49950.1"/>
    </source>
</evidence>
<gene>
    <name evidence="1" type="ORF">EUA98_16075</name>
</gene>
<dbReference type="OrthoDB" id="157302at2"/>
<name>A0A4Q5MWJ3_9MICO</name>
<dbReference type="RefSeq" id="WP_130103712.1">
    <property type="nucleotide sequence ID" value="NZ_SDWW01000046.1"/>
</dbReference>
<dbReference type="Gene3D" id="2.30.110.10">
    <property type="entry name" value="Electron Transport, Fmn-binding Protein, Chain A"/>
    <property type="match status" value="1"/>
</dbReference>
<evidence type="ECO:0008006" key="3">
    <source>
        <dbReference type="Google" id="ProtNLM"/>
    </source>
</evidence>
<comment type="caution">
    <text evidence="1">The sequence shown here is derived from an EMBL/GenBank/DDBJ whole genome shotgun (WGS) entry which is preliminary data.</text>
</comment>
<organism evidence="1 2">
    <name type="scientific">Pengzhenrongella frigida</name>
    <dbReference type="NCBI Taxonomy" id="1259133"/>
    <lineage>
        <taxon>Bacteria</taxon>
        <taxon>Bacillati</taxon>
        <taxon>Actinomycetota</taxon>
        <taxon>Actinomycetes</taxon>
        <taxon>Micrococcales</taxon>
        <taxon>Pengzhenrongella</taxon>
    </lineage>
</organism>
<dbReference type="SUPFAM" id="SSF50475">
    <property type="entry name" value="FMN-binding split barrel"/>
    <property type="match status" value="1"/>
</dbReference>
<keyword evidence="2" id="KW-1185">Reference proteome</keyword>
<dbReference type="AlphaFoldDB" id="A0A4Q5MWJ3"/>
<evidence type="ECO:0000313" key="2">
    <source>
        <dbReference type="Proteomes" id="UP000293764"/>
    </source>
</evidence>
<dbReference type="InterPro" id="IPR012349">
    <property type="entry name" value="Split_barrel_FMN-bd"/>
</dbReference>
<protein>
    <recommendedName>
        <fullName evidence="3">Pyridoxamine 5'-phosphate oxidase putative domain-containing protein</fullName>
    </recommendedName>
</protein>
<reference evidence="1 2" key="1">
    <citation type="submission" date="2019-01" db="EMBL/GenBank/DDBJ databases">
        <title>Novel species of Cellulomonas.</title>
        <authorList>
            <person name="Liu Q."/>
            <person name="Xin Y.-H."/>
        </authorList>
    </citation>
    <scope>NUCLEOTIDE SEQUENCE [LARGE SCALE GENOMIC DNA]</scope>
    <source>
        <strain evidence="1 2">HLT2-17</strain>
    </source>
</reference>